<dbReference type="PANTHER" id="PTHR43221:SF1">
    <property type="entry name" value="PROTEASE HTPX"/>
    <property type="match status" value="1"/>
</dbReference>
<protein>
    <submittedName>
        <fullName evidence="9">Unannotated protein</fullName>
    </submittedName>
</protein>
<dbReference type="EMBL" id="CAFBRD010000079">
    <property type="protein sequence ID" value="CAB5078038.1"/>
    <property type="molecule type" value="Genomic_DNA"/>
</dbReference>
<name>A0A6J7LY56_9ZZZZ</name>
<dbReference type="EMBL" id="CAEUNJ010000042">
    <property type="protein sequence ID" value="CAB4371807.1"/>
    <property type="molecule type" value="Genomic_DNA"/>
</dbReference>
<evidence type="ECO:0000313" key="2">
    <source>
        <dbReference type="EMBL" id="CAB4346167.1"/>
    </source>
</evidence>
<dbReference type="EMBL" id="CAEZTY010000006">
    <property type="protein sequence ID" value="CAB4577332.1"/>
    <property type="molecule type" value="Genomic_DNA"/>
</dbReference>
<evidence type="ECO:0000313" key="3">
    <source>
        <dbReference type="EMBL" id="CAB4371807.1"/>
    </source>
</evidence>
<dbReference type="EMBL" id="CAFBOK010000012">
    <property type="protein sequence ID" value="CAB4972222.1"/>
    <property type="molecule type" value="Genomic_DNA"/>
</dbReference>
<reference evidence="9" key="1">
    <citation type="submission" date="2020-05" db="EMBL/GenBank/DDBJ databases">
        <authorList>
            <person name="Chiriac C."/>
            <person name="Salcher M."/>
            <person name="Ghai R."/>
            <person name="Kavagutti S V."/>
        </authorList>
    </citation>
    <scope>NUCLEOTIDE SEQUENCE</scope>
</reference>
<organism evidence="9">
    <name type="scientific">freshwater metagenome</name>
    <dbReference type="NCBI Taxonomy" id="449393"/>
    <lineage>
        <taxon>unclassified sequences</taxon>
        <taxon>metagenomes</taxon>
        <taxon>ecological metagenomes</taxon>
    </lineage>
</organism>
<sequence>MTSTLEQSTPRSTSYGAAAALPLAFAGLVLTAALAVVGGLIGLVVGLVITAVAVVARMRTFATGIDAAIMGQLGAIPADGPEAAGLRNLAEGLSATAGVPLPELFVLDTPSVNLLVVGTDSEHAAIVATSGLISQLSRVELEGVVARAFVQLRQGDVFAATMSLRLESAPATRFFAALLGHRSNLNDADRDVLVDRAAVMLTRYPPGLIGALGACLRVGAMVSAGSPSLRRLWLVDPITVDADALTHRMEALRLL</sequence>
<dbReference type="Gene3D" id="3.30.2010.10">
    <property type="entry name" value="Metalloproteases ('zincins'), catalytic domain"/>
    <property type="match status" value="1"/>
</dbReference>
<evidence type="ECO:0000313" key="7">
    <source>
        <dbReference type="EMBL" id="CAB4791297.1"/>
    </source>
</evidence>
<keyword evidence="1" id="KW-1133">Transmembrane helix</keyword>
<dbReference type="EMBL" id="CAESAL010000093">
    <property type="protein sequence ID" value="CAB4346167.1"/>
    <property type="molecule type" value="Genomic_DNA"/>
</dbReference>
<keyword evidence="1" id="KW-0472">Membrane</keyword>
<dbReference type="AlphaFoldDB" id="A0A6J7LY56"/>
<keyword evidence="1" id="KW-0812">Transmembrane</keyword>
<evidence type="ECO:0000313" key="4">
    <source>
        <dbReference type="EMBL" id="CAB4577332.1"/>
    </source>
</evidence>
<evidence type="ECO:0000313" key="9">
    <source>
        <dbReference type="EMBL" id="CAB4972222.1"/>
    </source>
</evidence>
<proteinExistence type="predicted"/>
<evidence type="ECO:0000313" key="10">
    <source>
        <dbReference type="EMBL" id="CAB5078038.1"/>
    </source>
</evidence>
<dbReference type="PANTHER" id="PTHR43221">
    <property type="entry name" value="PROTEASE HTPX"/>
    <property type="match status" value="1"/>
</dbReference>
<dbReference type="EMBL" id="CAFAAD010000053">
    <property type="protein sequence ID" value="CAB4791297.1"/>
    <property type="molecule type" value="Genomic_DNA"/>
</dbReference>
<gene>
    <name evidence="4" type="ORF">UFOPK1762_00289</name>
    <name evidence="5" type="ORF">UFOPK1906_01634</name>
    <name evidence="6" type="ORF">UFOPK2624_00992</name>
    <name evidence="7" type="ORF">UFOPK2969_00844</name>
    <name evidence="2" type="ORF">UFOPK3331_01754</name>
    <name evidence="8" type="ORF">UFOPK3785_01287</name>
    <name evidence="9" type="ORF">UFOPK3927_00189</name>
    <name evidence="3" type="ORF">UFOPK4201_01071</name>
    <name evidence="10" type="ORF">UFOPK4371_01306</name>
</gene>
<dbReference type="EMBL" id="CAEZVC010000132">
    <property type="protein sequence ID" value="CAB4633556.1"/>
    <property type="molecule type" value="Genomic_DNA"/>
</dbReference>
<accession>A0A6J7LY56</accession>
<dbReference type="EMBL" id="CAFBNJ010000070">
    <property type="protein sequence ID" value="CAB4958074.1"/>
    <property type="molecule type" value="Genomic_DNA"/>
</dbReference>
<dbReference type="EMBL" id="CAEZXY010000039">
    <property type="protein sequence ID" value="CAB4709010.1"/>
    <property type="molecule type" value="Genomic_DNA"/>
</dbReference>
<evidence type="ECO:0000313" key="5">
    <source>
        <dbReference type="EMBL" id="CAB4633556.1"/>
    </source>
</evidence>
<dbReference type="InterPro" id="IPR050083">
    <property type="entry name" value="HtpX_protease"/>
</dbReference>
<evidence type="ECO:0000313" key="6">
    <source>
        <dbReference type="EMBL" id="CAB4709010.1"/>
    </source>
</evidence>
<feature type="transmembrane region" description="Helical" evidence="1">
    <location>
        <begin position="23"/>
        <end position="56"/>
    </location>
</feature>
<evidence type="ECO:0000256" key="1">
    <source>
        <dbReference type="SAM" id="Phobius"/>
    </source>
</evidence>
<evidence type="ECO:0000313" key="8">
    <source>
        <dbReference type="EMBL" id="CAB4958074.1"/>
    </source>
</evidence>